<dbReference type="InterPro" id="IPR001031">
    <property type="entry name" value="Thioesterase"/>
</dbReference>
<dbReference type="PANTHER" id="PTHR11487">
    <property type="entry name" value="THIOESTERASE"/>
    <property type="match status" value="1"/>
</dbReference>
<dbReference type="SUPFAM" id="SSF53474">
    <property type="entry name" value="alpha/beta-Hydrolases"/>
    <property type="match status" value="1"/>
</dbReference>
<evidence type="ECO:0000256" key="1">
    <source>
        <dbReference type="ARBA" id="ARBA00007169"/>
    </source>
</evidence>
<comment type="caution">
    <text evidence="3">The sequence shown here is derived from an EMBL/GenBank/DDBJ whole genome shotgun (WGS) entry which is preliminary data.</text>
</comment>
<keyword evidence="4" id="KW-1185">Reference proteome</keyword>
<evidence type="ECO:0000313" key="3">
    <source>
        <dbReference type="EMBL" id="MCY9549599.1"/>
    </source>
</evidence>
<reference evidence="3 4" key="1">
    <citation type="submission" date="2022-05" db="EMBL/GenBank/DDBJ databases">
        <title>Genome Sequencing of Bee-Associated Microbes.</title>
        <authorList>
            <person name="Dunlap C."/>
        </authorList>
    </citation>
    <scope>NUCLEOTIDE SEQUENCE [LARGE SCALE GENOMIC DNA]</scope>
    <source>
        <strain evidence="3 4">NRRL BD-083</strain>
    </source>
</reference>
<organism evidence="3 4">
    <name type="scientific">Lysinibacillus xylanilyticus</name>
    <dbReference type="NCBI Taxonomy" id="582475"/>
    <lineage>
        <taxon>Bacteria</taxon>
        <taxon>Bacillati</taxon>
        <taxon>Bacillota</taxon>
        <taxon>Bacilli</taxon>
        <taxon>Bacillales</taxon>
        <taxon>Bacillaceae</taxon>
        <taxon>Lysinibacillus</taxon>
    </lineage>
</organism>
<comment type="similarity">
    <text evidence="1">Belongs to the thioesterase family.</text>
</comment>
<dbReference type="RefSeq" id="WP_268639529.1">
    <property type="nucleotide sequence ID" value="NZ_JAMDLZ010000048.1"/>
</dbReference>
<dbReference type="InterPro" id="IPR029058">
    <property type="entry name" value="AB_hydrolase_fold"/>
</dbReference>
<proteinExistence type="inferred from homology"/>
<evidence type="ECO:0000259" key="2">
    <source>
        <dbReference type="Pfam" id="PF00975"/>
    </source>
</evidence>
<feature type="domain" description="Thioesterase" evidence="2">
    <location>
        <begin position="8"/>
        <end position="229"/>
    </location>
</feature>
<dbReference type="Pfam" id="PF00975">
    <property type="entry name" value="Thioesterase"/>
    <property type="match status" value="1"/>
</dbReference>
<name>A0ABT4EVA1_9BACI</name>
<sequence length="239" mass="27448">METKSLNLLCLPYAGGSENIYLNWKKEIISGVNVIPIELSGRGRRIQDPLYKNLDEAIEDIYRKSYDHIFNSPFALFGHSMGSIMVYELAKKIIKETEKKPEFLVFSGKNPPHVGLGTNYHELPNDLMLQKLQELGGIKPEFSNYPELLSLFLPIIRSDFKLVETYKHASSIPFDSDIYVMHGSSDTITNRSSLKEWDNYTTSNCFYKEVEGDHFFIDTNSKVVINYINSVCTKYLVYC</sequence>
<dbReference type="Proteomes" id="UP001527052">
    <property type="component" value="Unassembled WGS sequence"/>
</dbReference>
<dbReference type="InterPro" id="IPR012223">
    <property type="entry name" value="TEII"/>
</dbReference>
<protein>
    <submittedName>
        <fullName evidence="3">Thioesterase domain-containing protein</fullName>
    </submittedName>
</protein>
<accession>A0ABT4EVA1</accession>
<dbReference type="Gene3D" id="3.40.50.1820">
    <property type="entry name" value="alpha/beta hydrolase"/>
    <property type="match status" value="1"/>
</dbReference>
<dbReference type="EMBL" id="JAMDLZ010000048">
    <property type="protein sequence ID" value="MCY9549599.1"/>
    <property type="molecule type" value="Genomic_DNA"/>
</dbReference>
<evidence type="ECO:0000313" key="4">
    <source>
        <dbReference type="Proteomes" id="UP001527052"/>
    </source>
</evidence>
<gene>
    <name evidence="3" type="ORF">M5W82_22245</name>
</gene>
<dbReference type="PANTHER" id="PTHR11487:SF0">
    <property type="entry name" value="S-ACYL FATTY ACID SYNTHASE THIOESTERASE, MEDIUM CHAIN"/>
    <property type="match status" value="1"/>
</dbReference>